<dbReference type="Pfam" id="PF00588">
    <property type="entry name" value="SpoU_methylase"/>
    <property type="match status" value="1"/>
</dbReference>
<keyword evidence="2 5" id="KW-0489">Methyltransferase</keyword>
<dbReference type="PANTHER" id="PTHR43191:SF2">
    <property type="entry name" value="RRNA METHYLTRANSFERASE 3, MITOCHONDRIAL"/>
    <property type="match status" value="1"/>
</dbReference>
<protein>
    <submittedName>
        <fullName evidence="5">RNA methyltransferase</fullName>
    </submittedName>
</protein>
<sequence length="257" mass="27285">MADQNDIERLGRRGRRLKDLRKRVKSRRDGEVIVDGRRLISDLVRWGVPIRELYLVPEISGEFESMGWREAAESVFELESSVLADIAPTKTSQGVLAIAGEPEWPAWSAEGGVALWLDRIQAPGNVGAIVRSAAGLGAAGVLLSPGCADPYGAATVRGAAGAVFRIPIERNVRASEAIDRVKSAGGTVWATDSRGQKIDGWRPSEPCLLLVGAEGAGLDPVVAELADGTVAISMSRGIESLNVAVATGILLQHFRSV</sequence>
<dbReference type="Proteomes" id="UP000598633">
    <property type="component" value="Unassembled WGS sequence"/>
</dbReference>
<reference evidence="5 6" key="1">
    <citation type="submission" date="2020-08" db="EMBL/GenBank/DDBJ databases">
        <title>Acidobacteriota in marine sediments use diverse sulfur dissimilation pathways.</title>
        <authorList>
            <person name="Wasmund K."/>
        </authorList>
    </citation>
    <scope>NUCLEOTIDE SEQUENCE [LARGE SCALE GENOMIC DNA]</scope>
    <source>
        <strain evidence="5">MAG AM3-A</strain>
    </source>
</reference>
<dbReference type="InterPro" id="IPR013123">
    <property type="entry name" value="SpoU_subst-bd"/>
</dbReference>
<dbReference type="GO" id="GO:0008173">
    <property type="term" value="F:RNA methyltransferase activity"/>
    <property type="evidence" value="ECO:0007669"/>
    <property type="project" value="InterPro"/>
</dbReference>
<organism evidence="5 6">
    <name type="scientific">Candidatus Sulfomarinibacter kjeldsenii</name>
    <dbReference type="NCBI Taxonomy" id="2885994"/>
    <lineage>
        <taxon>Bacteria</taxon>
        <taxon>Pseudomonadati</taxon>
        <taxon>Acidobacteriota</taxon>
        <taxon>Thermoanaerobaculia</taxon>
        <taxon>Thermoanaerobaculales</taxon>
        <taxon>Candidatus Sulfomarinibacteraceae</taxon>
        <taxon>Candidatus Sulfomarinibacter</taxon>
    </lineage>
</organism>
<dbReference type="Gene3D" id="3.40.1280.10">
    <property type="match status" value="1"/>
</dbReference>
<gene>
    <name evidence="5" type="ORF">IFJ97_05900</name>
</gene>
<dbReference type="InterPro" id="IPR029064">
    <property type="entry name" value="Ribosomal_eL30-like_sf"/>
</dbReference>
<dbReference type="Gene3D" id="3.30.1330.30">
    <property type="match status" value="1"/>
</dbReference>
<evidence type="ECO:0000256" key="1">
    <source>
        <dbReference type="ARBA" id="ARBA00007228"/>
    </source>
</evidence>
<dbReference type="EMBL" id="JACXWA010000100">
    <property type="protein sequence ID" value="MBD3870877.1"/>
    <property type="molecule type" value="Genomic_DNA"/>
</dbReference>
<name>A0A8J6Y5Y6_9BACT</name>
<proteinExistence type="inferred from homology"/>
<dbReference type="InterPro" id="IPR051259">
    <property type="entry name" value="rRNA_Methyltransferase"/>
</dbReference>
<dbReference type="InterPro" id="IPR029028">
    <property type="entry name" value="Alpha/beta_knot_MTases"/>
</dbReference>
<evidence type="ECO:0000256" key="2">
    <source>
        <dbReference type="ARBA" id="ARBA00022603"/>
    </source>
</evidence>
<dbReference type="GO" id="GO:0005737">
    <property type="term" value="C:cytoplasm"/>
    <property type="evidence" value="ECO:0007669"/>
    <property type="project" value="UniProtKB-ARBA"/>
</dbReference>
<evidence type="ECO:0000313" key="5">
    <source>
        <dbReference type="EMBL" id="MBD3870877.1"/>
    </source>
</evidence>
<evidence type="ECO:0000256" key="3">
    <source>
        <dbReference type="ARBA" id="ARBA00022679"/>
    </source>
</evidence>
<evidence type="ECO:0000313" key="6">
    <source>
        <dbReference type="Proteomes" id="UP000598633"/>
    </source>
</evidence>
<dbReference type="AlphaFoldDB" id="A0A8J6Y5Y6"/>
<dbReference type="Pfam" id="PF22435">
    <property type="entry name" value="MRM3-like_sub_bind"/>
    <property type="match status" value="1"/>
</dbReference>
<dbReference type="GO" id="GO:0003723">
    <property type="term" value="F:RNA binding"/>
    <property type="evidence" value="ECO:0007669"/>
    <property type="project" value="InterPro"/>
</dbReference>
<accession>A0A8J6Y5Y6</accession>
<dbReference type="SUPFAM" id="SSF55315">
    <property type="entry name" value="L30e-like"/>
    <property type="match status" value="1"/>
</dbReference>
<dbReference type="InterPro" id="IPR053888">
    <property type="entry name" value="MRM3-like_sub_bind"/>
</dbReference>
<dbReference type="InterPro" id="IPR029026">
    <property type="entry name" value="tRNA_m1G_MTases_N"/>
</dbReference>
<dbReference type="CDD" id="cd18095">
    <property type="entry name" value="SpoU-like_rRNA-MTase"/>
    <property type="match status" value="1"/>
</dbReference>
<dbReference type="InterPro" id="IPR001537">
    <property type="entry name" value="SpoU_MeTrfase"/>
</dbReference>
<comment type="similarity">
    <text evidence="1">Belongs to the class IV-like SAM-binding methyltransferase superfamily. RNA methyltransferase TrmH family.</text>
</comment>
<evidence type="ECO:0000259" key="4">
    <source>
        <dbReference type="SMART" id="SM00967"/>
    </source>
</evidence>
<dbReference type="PANTHER" id="PTHR43191">
    <property type="entry name" value="RRNA METHYLTRANSFERASE 3"/>
    <property type="match status" value="1"/>
</dbReference>
<dbReference type="GO" id="GO:0032259">
    <property type="term" value="P:methylation"/>
    <property type="evidence" value="ECO:0007669"/>
    <property type="project" value="UniProtKB-KW"/>
</dbReference>
<dbReference type="SUPFAM" id="SSF75217">
    <property type="entry name" value="alpha/beta knot"/>
    <property type="match status" value="1"/>
</dbReference>
<dbReference type="SMART" id="SM00967">
    <property type="entry name" value="SpoU_sub_bind"/>
    <property type="match status" value="1"/>
</dbReference>
<comment type="caution">
    <text evidence="5">The sequence shown here is derived from an EMBL/GenBank/DDBJ whole genome shotgun (WGS) entry which is preliminary data.</text>
</comment>
<feature type="domain" description="RNA 2-O ribose methyltransferase substrate binding" evidence="4">
    <location>
        <begin position="33"/>
        <end position="105"/>
    </location>
</feature>
<keyword evidence="3" id="KW-0808">Transferase</keyword>
<dbReference type="GO" id="GO:0006396">
    <property type="term" value="P:RNA processing"/>
    <property type="evidence" value="ECO:0007669"/>
    <property type="project" value="InterPro"/>
</dbReference>